<reference evidence="4 5" key="1">
    <citation type="journal article" date="2024" name="J Genomics">
        <title>Draft genome sequencing and assembly of Favolaschia claudopus CIRM-BRFM 2984 isolated from oak limbs.</title>
        <authorList>
            <person name="Navarro D."/>
            <person name="Drula E."/>
            <person name="Chaduli D."/>
            <person name="Cazenave R."/>
            <person name="Ahrendt S."/>
            <person name="Wang J."/>
            <person name="Lipzen A."/>
            <person name="Daum C."/>
            <person name="Barry K."/>
            <person name="Grigoriev I.V."/>
            <person name="Favel A."/>
            <person name="Rosso M.N."/>
            <person name="Martin F."/>
        </authorList>
    </citation>
    <scope>NUCLEOTIDE SEQUENCE [LARGE SCALE GENOMIC DNA]</scope>
    <source>
        <strain evidence="4 5">CIRM-BRFM 2984</strain>
    </source>
</reference>
<gene>
    <name evidence="4" type="ORF">R3P38DRAFT_2511187</name>
</gene>
<keyword evidence="2" id="KW-1133">Transmembrane helix</keyword>
<protein>
    <submittedName>
        <fullName evidence="4">Uncharacterized protein</fullName>
    </submittedName>
</protein>
<evidence type="ECO:0000313" key="5">
    <source>
        <dbReference type="Proteomes" id="UP001362999"/>
    </source>
</evidence>
<organism evidence="4 5">
    <name type="scientific">Favolaschia claudopus</name>
    <dbReference type="NCBI Taxonomy" id="2862362"/>
    <lineage>
        <taxon>Eukaryota</taxon>
        <taxon>Fungi</taxon>
        <taxon>Dikarya</taxon>
        <taxon>Basidiomycota</taxon>
        <taxon>Agaricomycotina</taxon>
        <taxon>Agaricomycetes</taxon>
        <taxon>Agaricomycetidae</taxon>
        <taxon>Agaricales</taxon>
        <taxon>Marasmiineae</taxon>
        <taxon>Mycenaceae</taxon>
        <taxon>Favolaschia</taxon>
    </lineage>
</organism>
<evidence type="ECO:0000256" key="1">
    <source>
        <dbReference type="SAM" id="MobiDB-lite"/>
    </source>
</evidence>
<evidence type="ECO:0000256" key="3">
    <source>
        <dbReference type="SAM" id="SignalP"/>
    </source>
</evidence>
<feature type="transmembrane region" description="Helical" evidence="2">
    <location>
        <begin position="297"/>
        <end position="321"/>
    </location>
</feature>
<feature type="region of interest" description="Disordered" evidence="1">
    <location>
        <begin position="195"/>
        <end position="252"/>
    </location>
</feature>
<feature type="compositionally biased region" description="Low complexity" evidence="1">
    <location>
        <begin position="450"/>
        <end position="460"/>
    </location>
</feature>
<feature type="region of interest" description="Disordered" evidence="1">
    <location>
        <begin position="268"/>
        <end position="291"/>
    </location>
</feature>
<sequence>MRGPRPWPPFARCSVLALLVLFCGLVSSLAINRTIDDVFGDSVTGDMVQYLPQVPASEGSLWFNQTTCSGCLNVPEASLTFDHTWTAARYLADVGSMSISLKFTGNAIYVFFVIPNFGVNSNLASAVLCDFFIDEVHVGSFSHQSDGSGLFDYGALVYQNTSVPDGNHVLLIETTGADPAVIIFDRVIYTVDVSDAPTSSSPPPPVHTLAMSNPSPTESASPDDTDSPESQRGDRISTQSDSLPQFPSSAPSTTATVLTSILPFQVTDLPSQGHPSVPTNTSPDNAQASGVSKNSTVLIIVGTIVGTVVLCILVLLCFMLYRRRRARRAATGTISSFDLLDDNPRPPQMQRSMDQISPAQALSAARRRPLPGLPISEQYWGRSIQATQMKPSIESLSAVAGHYESNSPRFPGASGSEYHSAQSSVSSFSDAHSDLHIHIPMSTFRPVPSPLSLTPSHTPTNSQSHSFASHGNGHSPITRNGIPMSPEQADVVRGIVLGTVAVDSASMREDSVYSAGTDAALVNEDDLWSSPVMHVDSGIRFSRALMELPPQYAAT</sequence>
<keyword evidence="3" id="KW-0732">Signal</keyword>
<dbReference type="AlphaFoldDB" id="A0AAW0CT95"/>
<feature type="chain" id="PRO_5043609156" evidence="3">
    <location>
        <begin position="29"/>
        <end position="555"/>
    </location>
</feature>
<feature type="signal peptide" evidence="3">
    <location>
        <begin position="1"/>
        <end position="28"/>
    </location>
</feature>
<accession>A0AAW0CT95</accession>
<evidence type="ECO:0000256" key="2">
    <source>
        <dbReference type="SAM" id="Phobius"/>
    </source>
</evidence>
<dbReference type="EMBL" id="JAWWNJ010000013">
    <property type="protein sequence ID" value="KAK7042018.1"/>
    <property type="molecule type" value="Genomic_DNA"/>
</dbReference>
<proteinExistence type="predicted"/>
<feature type="region of interest" description="Disordered" evidence="1">
    <location>
        <begin position="448"/>
        <end position="484"/>
    </location>
</feature>
<keyword evidence="2" id="KW-0812">Transmembrane</keyword>
<evidence type="ECO:0000313" key="4">
    <source>
        <dbReference type="EMBL" id="KAK7042018.1"/>
    </source>
</evidence>
<feature type="compositionally biased region" description="Polar residues" evidence="1">
    <location>
        <begin position="210"/>
        <end position="220"/>
    </location>
</feature>
<comment type="caution">
    <text evidence="4">The sequence shown here is derived from an EMBL/GenBank/DDBJ whole genome shotgun (WGS) entry which is preliminary data.</text>
</comment>
<keyword evidence="2" id="KW-0472">Membrane</keyword>
<name>A0AAW0CT95_9AGAR</name>
<keyword evidence="5" id="KW-1185">Reference proteome</keyword>
<feature type="compositionally biased region" description="Polar residues" evidence="1">
    <location>
        <begin position="236"/>
        <end position="252"/>
    </location>
</feature>
<dbReference type="Proteomes" id="UP001362999">
    <property type="component" value="Unassembled WGS sequence"/>
</dbReference>